<dbReference type="InterPro" id="IPR016164">
    <property type="entry name" value="FAD-linked_Oxase-like_C"/>
</dbReference>
<dbReference type="InterPro" id="IPR051264">
    <property type="entry name" value="FAD-oxidored/transferase_4"/>
</dbReference>
<feature type="domain" description="FAD-binding PCMH-type" evidence="5">
    <location>
        <begin position="35"/>
        <end position="216"/>
    </location>
</feature>
<evidence type="ECO:0000256" key="1">
    <source>
        <dbReference type="ARBA" id="ARBA00001974"/>
    </source>
</evidence>
<dbReference type="Pfam" id="PF01565">
    <property type="entry name" value="FAD_binding_4"/>
    <property type="match status" value="1"/>
</dbReference>
<dbReference type="Gene3D" id="1.10.45.10">
    <property type="entry name" value="Vanillyl-alcohol Oxidase, Chain A, domain 4"/>
    <property type="match status" value="1"/>
</dbReference>
<sequence>MDCSPAFVETLAGLLPPGTLRAPEPRDLEEPRGRWTGQAGAVALPRSTDEVAAIVRACAAARVGIVPLGGGTGLVGGQVMPEGPLPLVVSLERMVACRGVWPEENVLVVEAGMVLAEVQAQSERVGRLFPLSLASEGSARIGGCLSTNAGGTGVLRYGNARDLCLGIEAVLPDGSVLHGLKRLRKDNTGYDLRHLLIGAEGTLGILTAASLKMVAPPSGVAVAMLVVESPAVALDLLALAQGRFAGLVSAFELIAGQGLRFLTETMPEVRQPFAVAPDWSVLVELGLPAGLDPEGAMASLLDEAMEAGLVSDGVVAASGAQAQALWQVRESIPLANRKIGAVSSHDVSLPLSEVAGFIAEADRELAAFGDLRVNCFGHLGDGNLHYNAFPAVGRGREEYDGKAVQRLVHDLVHARGGSVSAEHGVGRLKVGDLTRYGDPARLAAMRAIKTALDPLGIMNPGAVLG</sequence>
<dbReference type="InterPro" id="IPR016169">
    <property type="entry name" value="FAD-bd_PCMH_sub2"/>
</dbReference>
<dbReference type="PROSITE" id="PS51387">
    <property type="entry name" value="FAD_PCMH"/>
    <property type="match status" value="1"/>
</dbReference>
<evidence type="ECO:0000256" key="3">
    <source>
        <dbReference type="ARBA" id="ARBA00022630"/>
    </source>
</evidence>
<dbReference type="InterPro" id="IPR036318">
    <property type="entry name" value="FAD-bd_PCMH-like_sf"/>
</dbReference>
<evidence type="ECO:0000256" key="2">
    <source>
        <dbReference type="ARBA" id="ARBA00008000"/>
    </source>
</evidence>
<keyword evidence="4" id="KW-0274">FAD</keyword>
<dbReference type="GO" id="GO:0022904">
    <property type="term" value="P:respiratory electron transport chain"/>
    <property type="evidence" value="ECO:0007669"/>
    <property type="project" value="TreeGrafter"/>
</dbReference>
<dbReference type="KEGG" id="nsm:JO391_04585"/>
<dbReference type="AlphaFoldDB" id="A0A8G0ZZD8"/>
<reference evidence="6" key="1">
    <citation type="submission" date="2021-02" db="EMBL/GenBank/DDBJ databases">
        <title>Rhodobacter shimadae sp. nov., an aerobic anoxygenic phototrophic bacterium isolated from a hot spring.</title>
        <authorList>
            <person name="Muramatsu S."/>
            <person name="Haruta S."/>
            <person name="Hirose S."/>
            <person name="Hanada S."/>
        </authorList>
    </citation>
    <scope>NUCLEOTIDE SEQUENCE</scope>
    <source>
        <strain evidence="6">N10</strain>
    </source>
</reference>
<evidence type="ECO:0000256" key="4">
    <source>
        <dbReference type="ARBA" id="ARBA00022827"/>
    </source>
</evidence>
<dbReference type="InterPro" id="IPR016167">
    <property type="entry name" value="FAD-bd_PCMH_sub1"/>
</dbReference>
<dbReference type="EMBL" id="CP069370">
    <property type="protein sequence ID" value="QYZ71850.1"/>
    <property type="molecule type" value="Genomic_DNA"/>
</dbReference>
<accession>A0A8G0ZZD8</accession>
<evidence type="ECO:0000313" key="6">
    <source>
        <dbReference type="EMBL" id="QYZ71850.1"/>
    </source>
</evidence>
<dbReference type="Gene3D" id="3.30.70.2740">
    <property type="match status" value="1"/>
</dbReference>
<dbReference type="FunFam" id="1.10.45.10:FF:000001">
    <property type="entry name" value="D-lactate dehydrogenase mitochondrial"/>
    <property type="match status" value="1"/>
</dbReference>
<dbReference type="Gene3D" id="3.30.465.10">
    <property type="match status" value="1"/>
</dbReference>
<dbReference type="InterPro" id="IPR016166">
    <property type="entry name" value="FAD-bd_PCMH"/>
</dbReference>
<evidence type="ECO:0000259" key="5">
    <source>
        <dbReference type="PROSITE" id="PS51387"/>
    </source>
</evidence>
<name>A0A8G0ZZD8_9RHOB</name>
<dbReference type="Pfam" id="PF02913">
    <property type="entry name" value="FAD-oxidase_C"/>
    <property type="match status" value="1"/>
</dbReference>
<keyword evidence="3" id="KW-0285">Flavoprotein</keyword>
<dbReference type="Gene3D" id="3.30.70.2190">
    <property type="match status" value="1"/>
</dbReference>
<dbReference type="Proteomes" id="UP000826300">
    <property type="component" value="Chromosome"/>
</dbReference>
<dbReference type="SUPFAM" id="SSF56176">
    <property type="entry name" value="FAD-binding/transporter-associated domain-like"/>
    <property type="match status" value="1"/>
</dbReference>
<comment type="similarity">
    <text evidence="2">Belongs to the FAD-binding oxidoreductase/transferase type 4 family.</text>
</comment>
<dbReference type="InterPro" id="IPR016171">
    <property type="entry name" value="Vanillyl_alc_oxidase_C-sub2"/>
</dbReference>
<dbReference type="SUPFAM" id="SSF55103">
    <property type="entry name" value="FAD-linked oxidases, C-terminal domain"/>
    <property type="match status" value="1"/>
</dbReference>
<proteinExistence type="inferred from homology"/>
<dbReference type="PANTHER" id="PTHR43716:SF2">
    <property type="entry name" value="BLL6224 PROTEIN"/>
    <property type="match status" value="1"/>
</dbReference>
<dbReference type="InterPro" id="IPR004113">
    <property type="entry name" value="FAD-bd_oxidored_4_C"/>
</dbReference>
<gene>
    <name evidence="6" type="ORF">JO391_04585</name>
</gene>
<dbReference type="Gene3D" id="3.30.43.10">
    <property type="entry name" value="Uridine Diphospho-n-acetylenolpyruvylglucosamine Reductase, domain 2"/>
    <property type="match status" value="1"/>
</dbReference>
<organism evidence="6 7">
    <name type="scientific">Neotabrizicola shimadae</name>
    <dbReference type="NCBI Taxonomy" id="2807096"/>
    <lineage>
        <taxon>Bacteria</taxon>
        <taxon>Pseudomonadati</taxon>
        <taxon>Pseudomonadota</taxon>
        <taxon>Alphaproteobacteria</taxon>
        <taxon>Rhodobacterales</taxon>
        <taxon>Paracoccaceae</taxon>
        <taxon>Neotabrizicola</taxon>
    </lineage>
</organism>
<protein>
    <submittedName>
        <fullName evidence="6">FAD-binding oxidoreductase</fullName>
    </submittedName>
</protein>
<dbReference type="PANTHER" id="PTHR43716">
    <property type="entry name" value="D-2-HYDROXYGLUTARATE DEHYDROGENASE, MITOCHONDRIAL"/>
    <property type="match status" value="1"/>
</dbReference>
<keyword evidence="7" id="KW-1185">Reference proteome</keyword>
<dbReference type="GO" id="GO:0071949">
    <property type="term" value="F:FAD binding"/>
    <property type="evidence" value="ECO:0007669"/>
    <property type="project" value="InterPro"/>
</dbReference>
<evidence type="ECO:0000313" key="7">
    <source>
        <dbReference type="Proteomes" id="UP000826300"/>
    </source>
</evidence>
<dbReference type="InterPro" id="IPR006094">
    <property type="entry name" value="Oxid_FAD_bind_N"/>
</dbReference>
<comment type="cofactor">
    <cofactor evidence="1">
        <name>FAD</name>
        <dbReference type="ChEBI" id="CHEBI:57692"/>
    </cofactor>
</comment>
<dbReference type="GO" id="GO:0003824">
    <property type="term" value="F:catalytic activity"/>
    <property type="evidence" value="ECO:0007669"/>
    <property type="project" value="InterPro"/>
</dbReference>